<reference evidence="2" key="2">
    <citation type="journal article" date="2021" name="Genome Biol. Evol.">
        <title>Developing a high-quality reference genome for a parasitic bivalve with doubly uniparental inheritance (Bivalvia: Unionida).</title>
        <authorList>
            <person name="Smith C.H."/>
        </authorList>
    </citation>
    <scope>NUCLEOTIDE SEQUENCE</scope>
    <source>
        <strain evidence="2">CHS0354</strain>
        <tissue evidence="2">Mantle</tissue>
    </source>
</reference>
<evidence type="ECO:0000313" key="3">
    <source>
        <dbReference type="Proteomes" id="UP001195483"/>
    </source>
</evidence>
<gene>
    <name evidence="2" type="ORF">CHS0354_022895</name>
</gene>
<accession>A0AAE0S2E6</accession>
<keyword evidence="3" id="KW-1185">Reference proteome</keyword>
<organism evidence="2 3">
    <name type="scientific">Potamilus streckersoni</name>
    <dbReference type="NCBI Taxonomy" id="2493646"/>
    <lineage>
        <taxon>Eukaryota</taxon>
        <taxon>Metazoa</taxon>
        <taxon>Spiralia</taxon>
        <taxon>Lophotrochozoa</taxon>
        <taxon>Mollusca</taxon>
        <taxon>Bivalvia</taxon>
        <taxon>Autobranchia</taxon>
        <taxon>Heteroconchia</taxon>
        <taxon>Palaeoheterodonta</taxon>
        <taxon>Unionida</taxon>
        <taxon>Unionoidea</taxon>
        <taxon>Unionidae</taxon>
        <taxon>Ambleminae</taxon>
        <taxon>Lampsilini</taxon>
        <taxon>Potamilus</taxon>
    </lineage>
</organism>
<comment type="caution">
    <text evidence="2">The sequence shown here is derived from an EMBL/GenBank/DDBJ whole genome shotgun (WGS) entry which is preliminary data.</text>
</comment>
<sequence>MAQTSIAPRTPSADLGNQGMAASGGMSSGIFDSNTSGGTLGSVMMLRAGGDMFRDMAGFRCLHELLLPAGPMDPICFMLWL</sequence>
<reference evidence="2" key="3">
    <citation type="submission" date="2023-05" db="EMBL/GenBank/DDBJ databases">
        <authorList>
            <person name="Smith C.H."/>
        </authorList>
    </citation>
    <scope>NUCLEOTIDE SEQUENCE</scope>
    <source>
        <strain evidence="2">CHS0354</strain>
        <tissue evidence="2">Mantle</tissue>
    </source>
</reference>
<evidence type="ECO:0000313" key="2">
    <source>
        <dbReference type="EMBL" id="KAK3583849.1"/>
    </source>
</evidence>
<protein>
    <submittedName>
        <fullName evidence="2">Uncharacterized protein</fullName>
    </submittedName>
</protein>
<reference evidence="2" key="1">
    <citation type="journal article" date="2021" name="Genome Biol. Evol.">
        <title>A High-Quality Reference Genome for a Parasitic Bivalve with Doubly Uniparental Inheritance (Bivalvia: Unionida).</title>
        <authorList>
            <person name="Smith C.H."/>
        </authorList>
    </citation>
    <scope>NUCLEOTIDE SEQUENCE</scope>
    <source>
        <strain evidence="2">CHS0354</strain>
    </source>
</reference>
<dbReference type="Proteomes" id="UP001195483">
    <property type="component" value="Unassembled WGS sequence"/>
</dbReference>
<feature type="region of interest" description="Disordered" evidence="1">
    <location>
        <begin position="1"/>
        <end position="21"/>
    </location>
</feature>
<name>A0AAE0S2E6_9BIVA</name>
<evidence type="ECO:0000256" key="1">
    <source>
        <dbReference type="SAM" id="MobiDB-lite"/>
    </source>
</evidence>
<dbReference type="AlphaFoldDB" id="A0AAE0S2E6"/>
<proteinExistence type="predicted"/>
<dbReference type="EMBL" id="JAEAOA010001385">
    <property type="protein sequence ID" value="KAK3583849.1"/>
    <property type="molecule type" value="Genomic_DNA"/>
</dbReference>